<name>A0AAW0D8D8_9AGAR</name>
<keyword evidence="1 3" id="KW-0853">WD repeat</keyword>
<dbReference type="GO" id="GO:0080008">
    <property type="term" value="C:Cul4-RING E3 ubiquitin ligase complex"/>
    <property type="evidence" value="ECO:0007669"/>
    <property type="project" value="TreeGrafter"/>
</dbReference>
<evidence type="ECO:0000313" key="4">
    <source>
        <dbReference type="EMBL" id="KAK7048687.1"/>
    </source>
</evidence>
<dbReference type="PROSITE" id="PS50082">
    <property type="entry name" value="WD_REPEATS_2"/>
    <property type="match status" value="1"/>
</dbReference>
<dbReference type="InterPro" id="IPR001680">
    <property type="entry name" value="WD40_rpt"/>
</dbReference>
<evidence type="ECO:0000256" key="2">
    <source>
        <dbReference type="ARBA" id="ARBA00022737"/>
    </source>
</evidence>
<organism evidence="4 5">
    <name type="scientific">Favolaschia claudopus</name>
    <dbReference type="NCBI Taxonomy" id="2862362"/>
    <lineage>
        <taxon>Eukaryota</taxon>
        <taxon>Fungi</taxon>
        <taxon>Dikarya</taxon>
        <taxon>Basidiomycota</taxon>
        <taxon>Agaricomycotina</taxon>
        <taxon>Agaricomycetes</taxon>
        <taxon>Agaricomycetidae</taxon>
        <taxon>Agaricales</taxon>
        <taxon>Marasmiineae</taxon>
        <taxon>Mycenaceae</taxon>
        <taxon>Favolaschia</taxon>
    </lineage>
</organism>
<dbReference type="EMBL" id="JAWWNJ010000009">
    <property type="protein sequence ID" value="KAK7048687.1"/>
    <property type="molecule type" value="Genomic_DNA"/>
</dbReference>
<dbReference type="InterPro" id="IPR036322">
    <property type="entry name" value="WD40_repeat_dom_sf"/>
</dbReference>
<evidence type="ECO:0000313" key="5">
    <source>
        <dbReference type="Proteomes" id="UP001362999"/>
    </source>
</evidence>
<keyword evidence="2" id="KW-0677">Repeat</keyword>
<dbReference type="SMART" id="SM00320">
    <property type="entry name" value="WD40"/>
    <property type="match status" value="5"/>
</dbReference>
<dbReference type="AlphaFoldDB" id="A0AAW0D8D8"/>
<protein>
    <submittedName>
        <fullName evidence="4">WD40 repeat-like protein</fullName>
    </submittedName>
</protein>
<sequence>MNAHSLKRPRPFEMDSFGSAVDTSTLEDLHFHRRRPFLVPDHRNHILSRSLHLPRIRTVEALLERGFPYSRKLDAHTACVNALAFSSLEGQFLVSGGDDLDIHFWDLHRESVTPPSFTFRGPRANIFVLKFSANNRFIFSGGADDIVLKFDASSAEKLPESTYRQHEDSIRGIAPHPVQDEVFITGAEDGRLIRHDGRSPSSARIRAQDTIQLTSEVTGVEFHPVMEHIFATSDQSGQVCLRDTRMAFGPLGQRTQEGIVQIYNTKLSRPAIQHLSNPEVSSLVFNRQGTQLSVTMLNYFPTIYNVNDSDPVAVCSAGNLPDGTPIPPGERTYANACTMKHGGFGGPGLDRDTLYLAGSDDFRAYVWALPPPEALAARRKVLSYAEWRAGEHIGVTAFAEHVNGPRCIPVQLDTPRARLAGHHSIVNSVVVHPQMLLAATSGVESRVMLHGAVDSLCGGMKRTPAKVRGLGEPWELDLFEEDDGEDEEDEEASVEEFMERALSIRAQRRTIRMFDGERRSHGHLCRTTVVSLGWTRWPRAGR</sequence>
<dbReference type="GO" id="GO:0005737">
    <property type="term" value="C:cytoplasm"/>
    <property type="evidence" value="ECO:0007669"/>
    <property type="project" value="TreeGrafter"/>
</dbReference>
<dbReference type="SUPFAM" id="SSF50978">
    <property type="entry name" value="WD40 repeat-like"/>
    <property type="match status" value="1"/>
</dbReference>
<evidence type="ECO:0000256" key="1">
    <source>
        <dbReference type="ARBA" id="ARBA00022574"/>
    </source>
</evidence>
<comment type="caution">
    <text evidence="4">The sequence shown here is derived from an EMBL/GenBank/DDBJ whole genome shotgun (WGS) entry which is preliminary data.</text>
</comment>
<dbReference type="PROSITE" id="PS50294">
    <property type="entry name" value="WD_REPEATS_REGION"/>
    <property type="match status" value="1"/>
</dbReference>
<accession>A0AAW0D8D8</accession>
<reference evidence="4 5" key="1">
    <citation type="journal article" date="2024" name="J Genomics">
        <title>Draft genome sequencing and assembly of Favolaschia claudopus CIRM-BRFM 2984 isolated from oak limbs.</title>
        <authorList>
            <person name="Navarro D."/>
            <person name="Drula E."/>
            <person name="Chaduli D."/>
            <person name="Cazenave R."/>
            <person name="Ahrendt S."/>
            <person name="Wang J."/>
            <person name="Lipzen A."/>
            <person name="Daum C."/>
            <person name="Barry K."/>
            <person name="Grigoriev I.V."/>
            <person name="Favel A."/>
            <person name="Rosso M.N."/>
            <person name="Martin F."/>
        </authorList>
    </citation>
    <scope>NUCLEOTIDE SEQUENCE [LARGE SCALE GENOMIC DNA]</scope>
    <source>
        <strain evidence="4 5">CIRM-BRFM 2984</strain>
    </source>
</reference>
<dbReference type="Proteomes" id="UP001362999">
    <property type="component" value="Unassembled WGS sequence"/>
</dbReference>
<dbReference type="InterPro" id="IPR015943">
    <property type="entry name" value="WD40/YVTN_repeat-like_dom_sf"/>
</dbReference>
<dbReference type="InterPro" id="IPR045151">
    <property type="entry name" value="DCAF8"/>
</dbReference>
<keyword evidence="5" id="KW-1185">Reference proteome</keyword>
<gene>
    <name evidence="4" type="ORF">R3P38DRAFT_1875009</name>
</gene>
<evidence type="ECO:0000256" key="3">
    <source>
        <dbReference type="PROSITE-ProRule" id="PRU00221"/>
    </source>
</evidence>
<dbReference type="PROSITE" id="PS00678">
    <property type="entry name" value="WD_REPEATS_1"/>
    <property type="match status" value="1"/>
</dbReference>
<feature type="repeat" description="WD" evidence="3">
    <location>
        <begin position="73"/>
        <end position="107"/>
    </location>
</feature>
<dbReference type="PANTHER" id="PTHR15574:SF43">
    <property type="entry name" value="DDB1- AND CUL4-ASSOCIATED FACTOR 5"/>
    <property type="match status" value="1"/>
</dbReference>
<dbReference type="Pfam" id="PF00400">
    <property type="entry name" value="WD40"/>
    <property type="match status" value="2"/>
</dbReference>
<dbReference type="Gene3D" id="2.130.10.10">
    <property type="entry name" value="YVTN repeat-like/Quinoprotein amine dehydrogenase"/>
    <property type="match status" value="2"/>
</dbReference>
<dbReference type="InterPro" id="IPR019775">
    <property type="entry name" value="WD40_repeat_CS"/>
</dbReference>
<dbReference type="PANTHER" id="PTHR15574">
    <property type="entry name" value="WD REPEAT DOMAIN-CONTAINING FAMILY"/>
    <property type="match status" value="1"/>
</dbReference>
<dbReference type="GO" id="GO:0045717">
    <property type="term" value="P:negative regulation of fatty acid biosynthetic process"/>
    <property type="evidence" value="ECO:0007669"/>
    <property type="project" value="TreeGrafter"/>
</dbReference>
<proteinExistence type="predicted"/>